<gene>
    <name evidence="2" type="ORF">M408DRAFT_9150</name>
</gene>
<dbReference type="InterPro" id="IPR001810">
    <property type="entry name" value="F-box_dom"/>
</dbReference>
<sequence>MSLLDLPNELLLLIADHLPMTGVSGLRRSCRRVYKVLKRFNRKRIVMDDVVSFAELEDAILTPRSRNRLRSATALELSAVTVLPPLPPRTRLTLSSFLSTITPNIVYFSLYLVPECEISFIPPSAGSPIHPCLTHLSIINFRVPPSFLASLPFLIEATIALLVTPVEHECGRRQYSPSEVKNLLLALPSTTLKRLTITCTNLPADILALAAQRLTSLTHLSFAWVDSPDQLSSGVCSTDITQMLHQYANAITPLANTLQALYLPACVGIPSIFKGSDKPLPNGDELLGEGPVLVPMTDSTHARTIGDPHHISPGWNEAYQPKQGRISVGMKGLLDACKTLVRDHAGGVKGKSDGMYHLEKIGWLIPQGDNLPLLPIECLRRRGVVTFGSVANPPSRPRKARSVSNASMVLSSLTSLSLSSTHPPNTHVPRSVPISYDGYGAGFTMPVNGTQYTSGGWLSNHNAVRAPREETEYWYISMDWGDGCAWPAFTEIERVFPRPEFLSRCRARQLRVSRTAKHPLAANSGLQIIYPARHSPTVLSTYHHSARSKLFYQLYTRSH</sequence>
<evidence type="ECO:0000259" key="1">
    <source>
        <dbReference type="PROSITE" id="PS50181"/>
    </source>
</evidence>
<evidence type="ECO:0000313" key="3">
    <source>
        <dbReference type="Proteomes" id="UP000054097"/>
    </source>
</evidence>
<dbReference type="AlphaFoldDB" id="A0A0C3B888"/>
<dbReference type="Proteomes" id="UP000054097">
    <property type="component" value="Unassembled WGS sequence"/>
</dbReference>
<reference evidence="2 3" key="1">
    <citation type="submission" date="2014-04" db="EMBL/GenBank/DDBJ databases">
        <authorList>
            <consortium name="DOE Joint Genome Institute"/>
            <person name="Kuo A."/>
            <person name="Zuccaro A."/>
            <person name="Kohler A."/>
            <person name="Nagy L.G."/>
            <person name="Floudas D."/>
            <person name="Copeland A."/>
            <person name="Barry K.W."/>
            <person name="Cichocki N."/>
            <person name="Veneault-Fourrey C."/>
            <person name="LaButti K."/>
            <person name="Lindquist E.A."/>
            <person name="Lipzen A."/>
            <person name="Lundell T."/>
            <person name="Morin E."/>
            <person name="Murat C."/>
            <person name="Sun H."/>
            <person name="Tunlid A."/>
            <person name="Henrissat B."/>
            <person name="Grigoriev I.V."/>
            <person name="Hibbett D.S."/>
            <person name="Martin F."/>
            <person name="Nordberg H.P."/>
            <person name="Cantor M.N."/>
            <person name="Hua S.X."/>
        </authorList>
    </citation>
    <scope>NUCLEOTIDE SEQUENCE [LARGE SCALE GENOMIC DNA]</scope>
    <source>
        <strain evidence="2 3">MAFF 305830</strain>
    </source>
</reference>
<evidence type="ECO:0000313" key="2">
    <source>
        <dbReference type="EMBL" id="KIM27641.1"/>
    </source>
</evidence>
<dbReference type="OrthoDB" id="3155021at2759"/>
<dbReference type="HOGENOM" id="CLU_487587_0_0_1"/>
<reference evidence="3" key="2">
    <citation type="submission" date="2015-01" db="EMBL/GenBank/DDBJ databases">
        <title>Evolutionary Origins and Diversification of the Mycorrhizal Mutualists.</title>
        <authorList>
            <consortium name="DOE Joint Genome Institute"/>
            <consortium name="Mycorrhizal Genomics Consortium"/>
            <person name="Kohler A."/>
            <person name="Kuo A."/>
            <person name="Nagy L.G."/>
            <person name="Floudas D."/>
            <person name="Copeland A."/>
            <person name="Barry K.W."/>
            <person name="Cichocki N."/>
            <person name="Veneault-Fourrey C."/>
            <person name="LaButti K."/>
            <person name="Lindquist E.A."/>
            <person name="Lipzen A."/>
            <person name="Lundell T."/>
            <person name="Morin E."/>
            <person name="Murat C."/>
            <person name="Riley R."/>
            <person name="Ohm R."/>
            <person name="Sun H."/>
            <person name="Tunlid A."/>
            <person name="Henrissat B."/>
            <person name="Grigoriev I.V."/>
            <person name="Hibbett D.S."/>
            <person name="Martin F."/>
        </authorList>
    </citation>
    <scope>NUCLEOTIDE SEQUENCE [LARGE SCALE GENOMIC DNA]</scope>
    <source>
        <strain evidence="3">MAFF 305830</strain>
    </source>
</reference>
<protein>
    <recommendedName>
        <fullName evidence="1">F-box domain-containing protein</fullName>
    </recommendedName>
</protein>
<accession>A0A0C3B888</accession>
<proteinExistence type="predicted"/>
<organism evidence="2 3">
    <name type="scientific">Serendipita vermifera MAFF 305830</name>
    <dbReference type="NCBI Taxonomy" id="933852"/>
    <lineage>
        <taxon>Eukaryota</taxon>
        <taxon>Fungi</taxon>
        <taxon>Dikarya</taxon>
        <taxon>Basidiomycota</taxon>
        <taxon>Agaricomycotina</taxon>
        <taxon>Agaricomycetes</taxon>
        <taxon>Sebacinales</taxon>
        <taxon>Serendipitaceae</taxon>
        <taxon>Serendipita</taxon>
    </lineage>
</organism>
<dbReference type="PROSITE" id="PS50181">
    <property type="entry name" value="FBOX"/>
    <property type="match status" value="1"/>
</dbReference>
<feature type="domain" description="F-box" evidence="1">
    <location>
        <begin position="1"/>
        <end position="50"/>
    </location>
</feature>
<name>A0A0C3B888_SERVB</name>
<dbReference type="EMBL" id="KN824297">
    <property type="protein sequence ID" value="KIM27641.1"/>
    <property type="molecule type" value="Genomic_DNA"/>
</dbReference>
<keyword evidence="3" id="KW-1185">Reference proteome</keyword>